<evidence type="ECO:0000313" key="2">
    <source>
        <dbReference type="EMBL" id="WCZ32824.1"/>
    </source>
</evidence>
<proteinExistence type="predicted"/>
<accession>A0ABY7U7Z7</accession>
<evidence type="ECO:0000313" key="3">
    <source>
        <dbReference type="Proteomes" id="UP001220064"/>
    </source>
</evidence>
<gene>
    <name evidence="2" type="ORF">CMASS_06950</name>
</gene>
<evidence type="ECO:0000256" key="1">
    <source>
        <dbReference type="SAM" id="Phobius"/>
    </source>
</evidence>
<feature type="transmembrane region" description="Helical" evidence="1">
    <location>
        <begin position="21"/>
        <end position="42"/>
    </location>
</feature>
<dbReference type="Proteomes" id="UP001220064">
    <property type="component" value="Chromosome"/>
</dbReference>
<keyword evidence="3" id="KW-1185">Reference proteome</keyword>
<keyword evidence="1" id="KW-1133">Transmembrane helix</keyword>
<sequence length="80" mass="8943">MTMQRRPNNPIEKKKQDVRRYTRNGVVTVGGGIAGGLLLAFVMSGSSWFWLSLGLVVAVVGGVYNWSKVNRIVNEKYTDR</sequence>
<dbReference type="RefSeq" id="WP_022862296.1">
    <property type="nucleotide sequence ID" value="NZ_ATVG01000001.1"/>
</dbReference>
<keyword evidence="1" id="KW-0472">Membrane</keyword>
<reference evidence="2 3" key="1">
    <citation type="submission" date="2020-10" db="EMBL/GenBank/DDBJ databases">
        <title>Complete genome sequence of Corynebacterium massiliense DSM 45435, type strain of Corynebacterium massiliense.</title>
        <authorList>
            <person name="Busche T."/>
            <person name="Kalinowski J."/>
            <person name="Ruckert C."/>
        </authorList>
    </citation>
    <scope>NUCLEOTIDE SEQUENCE [LARGE SCALE GENOMIC DNA]</scope>
    <source>
        <strain evidence="2 3">DSM 45435</strain>
    </source>
</reference>
<keyword evidence="1" id="KW-0812">Transmembrane</keyword>
<evidence type="ECO:0008006" key="4">
    <source>
        <dbReference type="Google" id="ProtNLM"/>
    </source>
</evidence>
<dbReference type="EMBL" id="CP063189">
    <property type="protein sequence ID" value="WCZ32824.1"/>
    <property type="molecule type" value="Genomic_DNA"/>
</dbReference>
<organism evidence="2 3">
    <name type="scientific">Corynebacterium massiliense DSM 45435</name>
    <dbReference type="NCBI Taxonomy" id="1121364"/>
    <lineage>
        <taxon>Bacteria</taxon>
        <taxon>Bacillati</taxon>
        <taxon>Actinomycetota</taxon>
        <taxon>Actinomycetes</taxon>
        <taxon>Mycobacteriales</taxon>
        <taxon>Corynebacteriaceae</taxon>
        <taxon>Corynebacterium</taxon>
    </lineage>
</organism>
<name>A0ABY7U7Z7_9CORY</name>
<protein>
    <recommendedName>
        <fullName evidence="4">Secreted protein</fullName>
    </recommendedName>
</protein>
<feature type="transmembrane region" description="Helical" evidence="1">
    <location>
        <begin position="48"/>
        <end position="66"/>
    </location>
</feature>